<keyword evidence="3" id="KW-1185">Reference proteome</keyword>
<gene>
    <name evidence="2" type="ORF">Fot_37801</name>
</gene>
<feature type="coiled-coil region" evidence="1">
    <location>
        <begin position="15"/>
        <end position="85"/>
    </location>
</feature>
<sequence>MDHFQERATWLQGSFNESKNELRVLTDEKDKLKNNLMNDESNAQEVTAQALEQANSQKKGLVDKIAELQNDAHALKAEYSSLKKNISLEYSIEEVVKARMENFKNQFDYIQNHDNL</sequence>
<dbReference type="Proteomes" id="UP001604277">
    <property type="component" value="Unassembled WGS sequence"/>
</dbReference>
<evidence type="ECO:0000313" key="2">
    <source>
        <dbReference type="EMBL" id="KAL2494044.1"/>
    </source>
</evidence>
<dbReference type="EMBL" id="JBFOLJ010000011">
    <property type="protein sequence ID" value="KAL2494044.1"/>
    <property type="molecule type" value="Genomic_DNA"/>
</dbReference>
<evidence type="ECO:0000256" key="1">
    <source>
        <dbReference type="SAM" id="Coils"/>
    </source>
</evidence>
<evidence type="ECO:0000313" key="3">
    <source>
        <dbReference type="Proteomes" id="UP001604277"/>
    </source>
</evidence>
<accession>A0ABD1RZZ9</accession>
<organism evidence="2 3">
    <name type="scientific">Forsythia ovata</name>
    <dbReference type="NCBI Taxonomy" id="205694"/>
    <lineage>
        <taxon>Eukaryota</taxon>
        <taxon>Viridiplantae</taxon>
        <taxon>Streptophyta</taxon>
        <taxon>Embryophyta</taxon>
        <taxon>Tracheophyta</taxon>
        <taxon>Spermatophyta</taxon>
        <taxon>Magnoliopsida</taxon>
        <taxon>eudicotyledons</taxon>
        <taxon>Gunneridae</taxon>
        <taxon>Pentapetalae</taxon>
        <taxon>asterids</taxon>
        <taxon>lamiids</taxon>
        <taxon>Lamiales</taxon>
        <taxon>Oleaceae</taxon>
        <taxon>Forsythieae</taxon>
        <taxon>Forsythia</taxon>
    </lineage>
</organism>
<name>A0ABD1RZZ9_9LAMI</name>
<proteinExistence type="predicted"/>
<keyword evidence="1" id="KW-0175">Coiled coil</keyword>
<dbReference type="AlphaFoldDB" id="A0ABD1RZZ9"/>
<reference evidence="3" key="1">
    <citation type="submission" date="2024-07" db="EMBL/GenBank/DDBJ databases">
        <title>Two chromosome-level genome assemblies of Korean endemic species Abeliophyllum distichum and Forsythia ovata (Oleaceae).</title>
        <authorList>
            <person name="Jang H."/>
        </authorList>
    </citation>
    <scope>NUCLEOTIDE SEQUENCE [LARGE SCALE GENOMIC DNA]</scope>
</reference>
<protein>
    <submittedName>
        <fullName evidence="2">Uncharacterized protein</fullName>
    </submittedName>
</protein>
<comment type="caution">
    <text evidence="2">The sequence shown here is derived from an EMBL/GenBank/DDBJ whole genome shotgun (WGS) entry which is preliminary data.</text>
</comment>